<dbReference type="OrthoDB" id="9778341at2"/>
<evidence type="ECO:0000313" key="3">
    <source>
        <dbReference type="Proteomes" id="UP000008514"/>
    </source>
</evidence>
<evidence type="ECO:0000256" key="1">
    <source>
        <dbReference type="SAM" id="Phobius"/>
    </source>
</evidence>
<feature type="transmembrane region" description="Helical" evidence="1">
    <location>
        <begin position="39"/>
        <end position="57"/>
    </location>
</feature>
<gene>
    <name evidence="2" type="ordered locus">P700755_001192</name>
</gene>
<sequence>MKYITHKPKLKVLKTWIALFVLMVLPFLIGSYIEPENPIYIVTIFSIAGFFIFNLVIRKSLFFKNYFTSRYNILTSKVHSKKTFNISKELMFEKIIEVINDSKFRLVETDKDKFVILAITSISLRSWGENLYINFETRGNETVMKFCSVTLFQIYSWGKNEENLTDLFNEIESSLTV</sequence>
<feature type="transmembrane region" description="Helical" evidence="1">
    <location>
        <begin position="12"/>
        <end position="33"/>
    </location>
</feature>
<organism evidence="2 3">
    <name type="scientific">Psychroflexus torquis (strain ATCC 700755 / CIP 106069 / ACAM 623)</name>
    <dbReference type="NCBI Taxonomy" id="313595"/>
    <lineage>
        <taxon>Bacteria</taxon>
        <taxon>Pseudomonadati</taxon>
        <taxon>Bacteroidota</taxon>
        <taxon>Flavobacteriia</taxon>
        <taxon>Flavobacteriales</taxon>
        <taxon>Flavobacteriaceae</taxon>
        <taxon>Psychroflexus</taxon>
    </lineage>
</organism>
<keyword evidence="1" id="KW-0812">Transmembrane</keyword>
<protein>
    <submittedName>
        <fullName evidence="2">Uncharacterized protein</fullName>
    </submittedName>
</protein>
<accession>K4IE65</accession>
<dbReference type="KEGG" id="ptq:P700755_001192"/>
<dbReference type="EMBL" id="CP003879">
    <property type="protein sequence ID" value="AFU68138.1"/>
    <property type="molecule type" value="Genomic_DNA"/>
</dbReference>
<dbReference type="RefSeq" id="WP_015023744.1">
    <property type="nucleotide sequence ID" value="NC_018721.1"/>
</dbReference>
<dbReference type="HOGENOM" id="CLU_1584983_0_0_10"/>
<keyword evidence="1" id="KW-1133">Transmembrane helix</keyword>
<dbReference type="eggNOG" id="ENOG5033VYM">
    <property type="taxonomic scope" value="Bacteria"/>
</dbReference>
<dbReference type="Proteomes" id="UP000008514">
    <property type="component" value="Chromosome"/>
</dbReference>
<dbReference type="AlphaFoldDB" id="K4IE65"/>
<proteinExistence type="predicted"/>
<dbReference type="STRING" id="313595.P700755_001192"/>
<name>K4IE65_PSYTT</name>
<reference evidence="2" key="2">
    <citation type="submission" date="2012-09" db="EMBL/GenBank/DDBJ databases">
        <title>The complete sequence of Psychroflexus torquis an extreme psychrophile from sea-ice that is stimulated by light.</title>
        <authorList>
            <person name="Feng S."/>
            <person name="Powell S.M."/>
            <person name="Bowman J.P."/>
        </authorList>
    </citation>
    <scope>NUCLEOTIDE SEQUENCE [LARGE SCALE GENOMIC DNA]</scope>
    <source>
        <strain evidence="2">ATCC 700755</strain>
    </source>
</reference>
<keyword evidence="1" id="KW-0472">Membrane</keyword>
<reference evidence="2" key="1">
    <citation type="submission" date="2006-03" db="EMBL/GenBank/DDBJ databases">
        <authorList>
            <person name="Bowman J."/>
            <person name="Ferriera S."/>
            <person name="Johnson J."/>
            <person name="Kravitz S."/>
            <person name="Halpern A."/>
            <person name="Remington K."/>
            <person name="Beeson K."/>
            <person name="Tran B."/>
            <person name="Rogers Y.-H."/>
            <person name="Friedman R."/>
            <person name="Venter J.C."/>
        </authorList>
    </citation>
    <scope>NUCLEOTIDE SEQUENCE [LARGE SCALE GENOMIC DNA]</scope>
    <source>
        <strain evidence="2">ATCC 700755</strain>
    </source>
</reference>
<keyword evidence="3" id="KW-1185">Reference proteome</keyword>
<evidence type="ECO:0000313" key="2">
    <source>
        <dbReference type="EMBL" id="AFU68138.1"/>
    </source>
</evidence>